<dbReference type="GO" id="GO:0016746">
    <property type="term" value="F:acyltransferase activity"/>
    <property type="evidence" value="ECO:0007669"/>
    <property type="project" value="UniProtKB-KW"/>
</dbReference>
<evidence type="ECO:0000256" key="3">
    <source>
        <dbReference type="ARBA" id="ARBA00022475"/>
    </source>
</evidence>
<dbReference type="InterPro" id="IPR024194">
    <property type="entry name" value="Ac/AlaTfrase_AlgI/DltB"/>
</dbReference>
<evidence type="ECO:0000256" key="1">
    <source>
        <dbReference type="ARBA" id="ARBA00004651"/>
    </source>
</evidence>
<gene>
    <name evidence="11" type="ORF">IFE08_08085</name>
</gene>
<evidence type="ECO:0000256" key="8">
    <source>
        <dbReference type="ARBA" id="ARBA00023315"/>
    </source>
</evidence>
<keyword evidence="5 10" id="KW-0812">Transmembrane</keyword>
<keyword evidence="4 9" id="KW-0808">Transferase</keyword>
<feature type="transmembrane region" description="Helical" evidence="10">
    <location>
        <begin position="317"/>
        <end position="336"/>
    </location>
</feature>
<evidence type="ECO:0000313" key="12">
    <source>
        <dbReference type="Proteomes" id="UP000593915"/>
    </source>
</evidence>
<keyword evidence="3 9" id="KW-1003">Cell membrane</keyword>
<feature type="transmembrane region" description="Helical" evidence="10">
    <location>
        <begin position="389"/>
        <end position="408"/>
    </location>
</feature>
<dbReference type="PANTHER" id="PTHR13285:SF23">
    <property type="entry name" value="TEICHOIC ACID D-ALANYLTRANSFERASE"/>
    <property type="match status" value="1"/>
</dbReference>
<accession>A0A7S6WME3</accession>
<evidence type="ECO:0000256" key="4">
    <source>
        <dbReference type="ARBA" id="ARBA00022679"/>
    </source>
</evidence>
<dbReference type="PIRSF" id="PIRSF016636">
    <property type="entry name" value="AlgI_DltB"/>
    <property type="match status" value="1"/>
</dbReference>
<evidence type="ECO:0000256" key="7">
    <source>
        <dbReference type="ARBA" id="ARBA00023136"/>
    </source>
</evidence>
<evidence type="ECO:0000256" key="6">
    <source>
        <dbReference type="ARBA" id="ARBA00022989"/>
    </source>
</evidence>
<name>A0A7S6WME3_9SPIR</name>
<evidence type="ECO:0000256" key="10">
    <source>
        <dbReference type="SAM" id="Phobius"/>
    </source>
</evidence>
<proteinExistence type="inferred from homology"/>
<protein>
    <submittedName>
        <fullName evidence="11">MBOAT family protein</fullName>
    </submittedName>
</protein>
<evidence type="ECO:0000313" key="11">
    <source>
        <dbReference type="EMBL" id="QOW59828.1"/>
    </source>
</evidence>
<dbReference type="PIRSF" id="PIRSF500217">
    <property type="entry name" value="AlgI"/>
    <property type="match status" value="1"/>
</dbReference>
<dbReference type="InterPro" id="IPR004299">
    <property type="entry name" value="MBOAT_fam"/>
</dbReference>
<evidence type="ECO:0000256" key="5">
    <source>
        <dbReference type="ARBA" id="ARBA00022692"/>
    </source>
</evidence>
<dbReference type="PANTHER" id="PTHR13285">
    <property type="entry name" value="ACYLTRANSFERASE"/>
    <property type="match status" value="1"/>
</dbReference>
<dbReference type="EMBL" id="CP061839">
    <property type="protein sequence ID" value="QOW59828.1"/>
    <property type="molecule type" value="Genomic_DNA"/>
</dbReference>
<feature type="transmembrane region" description="Helical" evidence="10">
    <location>
        <begin position="6"/>
        <end position="23"/>
    </location>
</feature>
<comment type="subcellular location">
    <subcellularLocation>
        <location evidence="1">Cell membrane</location>
        <topology evidence="1">Multi-pass membrane protein</topology>
    </subcellularLocation>
</comment>
<evidence type="ECO:0000256" key="2">
    <source>
        <dbReference type="ARBA" id="ARBA00010323"/>
    </source>
</evidence>
<dbReference type="Pfam" id="PF03062">
    <property type="entry name" value="MBOAT"/>
    <property type="match status" value="1"/>
</dbReference>
<dbReference type="AlphaFoldDB" id="A0A7S6WME3"/>
<dbReference type="Proteomes" id="UP000593915">
    <property type="component" value="Chromosome"/>
</dbReference>
<dbReference type="GO" id="GO:0005886">
    <property type="term" value="C:plasma membrane"/>
    <property type="evidence" value="ECO:0007669"/>
    <property type="project" value="UniProtKB-SubCell"/>
</dbReference>
<feature type="transmembrane region" description="Helical" evidence="10">
    <location>
        <begin position="428"/>
        <end position="447"/>
    </location>
</feature>
<organism evidence="11 12">
    <name type="scientific">Treponema pedis</name>
    <dbReference type="NCBI Taxonomy" id="409322"/>
    <lineage>
        <taxon>Bacteria</taxon>
        <taxon>Pseudomonadati</taxon>
        <taxon>Spirochaetota</taxon>
        <taxon>Spirochaetia</taxon>
        <taxon>Spirochaetales</taxon>
        <taxon>Treponemataceae</taxon>
        <taxon>Treponema</taxon>
    </lineage>
</organism>
<feature type="transmembrane region" description="Helical" evidence="10">
    <location>
        <begin position="236"/>
        <end position="255"/>
    </location>
</feature>
<dbReference type="RefSeq" id="WP_194075468.1">
    <property type="nucleotide sequence ID" value="NZ_CP061839.1"/>
</dbReference>
<dbReference type="InterPro" id="IPR051085">
    <property type="entry name" value="MB_O-acyltransferase"/>
</dbReference>
<evidence type="ECO:0000256" key="9">
    <source>
        <dbReference type="PIRNR" id="PIRNR016636"/>
    </source>
</evidence>
<dbReference type="GO" id="GO:0042121">
    <property type="term" value="P:alginic acid biosynthetic process"/>
    <property type="evidence" value="ECO:0007669"/>
    <property type="project" value="InterPro"/>
</dbReference>
<dbReference type="InterPro" id="IPR028362">
    <property type="entry name" value="AlgI"/>
</dbReference>
<sequence length="495" mass="58396">MFFPTFQFAVFFLITFFLYWYIFRQERQRKILLVFASYIFYSFWDWRFCILLFSVTAINYFYGFLLEKEKNYNPRKFIFIIITVLNILYLCFFKYLYGILEVFNKYFPDMYGASPFLTQIKIYSCLLPVGISYYTFRCMSYIFDIYLCKIRHTKSFWDILLYVSFFPQISLGPIVQAEYFLKNLPKVLNCDEEKKAKPIELDRAVLLFLSGLYKKIIIANFLTVLVTDKIFANPQFYNTAELIFGILCTAIIIYADFSGYSDMAVSVGLFFGFNTPDNFNRPYLSKSVTEFWRRWHISFSSWLRDYLYFALGGSRFGLPRTLFALFFTMVIAGLWHGGKLTFIIWGCLQGLMLVIERLFGTIKKNGEIEKDFNTIPIENMENKNKFVNAVKIFFVFVFINISWLIFFSGSLSELNLYLNSLKNFFKPFQIINPFILIVFFAGLTMQLPSKNLRKKVFEIYIRVPLVFKAVFSAAVIALIFTLSTSGVPQFIYFGF</sequence>
<feature type="transmembrane region" description="Helical" evidence="10">
    <location>
        <begin position="44"/>
        <end position="65"/>
    </location>
</feature>
<keyword evidence="8 9" id="KW-0012">Acyltransferase</keyword>
<keyword evidence="7 9" id="KW-0472">Membrane</keyword>
<reference evidence="11 12" key="1">
    <citation type="submission" date="2020-09" db="EMBL/GenBank/DDBJ databases">
        <title>Characterization of Treponema spp. from bovine digital dermatitis in Korea.</title>
        <authorList>
            <person name="Espiritu H.M."/>
            <person name="Cho Y.I."/>
            <person name="Mamuad L."/>
        </authorList>
    </citation>
    <scope>NUCLEOTIDE SEQUENCE [LARGE SCALE GENOMIC DNA]</scope>
    <source>
        <strain evidence="11 12">KS1</strain>
    </source>
</reference>
<comment type="similarity">
    <text evidence="2 9">Belongs to the membrane-bound acyltransferase family.</text>
</comment>
<keyword evidence="6 10" id="KW-1133">Transmembrane helix</keyword>
<feature type="transmembrane region" description="Helical" evidence="10">
    <location>
        <begin position="77"/>
        <end position="97"/>
    </location>
</feature>
<feature type="transmembrane region" description="Helical" evidence="10">
    <location>
        <begin position="204"/>
        <end position="224"/>
    </location>
</feature>